<dbReference type="KEGG" id="asau:88175618"/>
<keyword evidence="2" id="KW-1185">Reference proteome</keyword>
<dbReference type="Proteomes" id="UP001338582">
    <property type="component" value="Chromosome 5"/>
</dbReference>
<organism evidence="1 2">
    <name type="scientific">Australozyma saopauloensis</name>
    <dbReference type="NCBI Taxonomy" id="291208"/>
    <lineage>
        <taxon>Eukaryota</taxon>
        <taxon>Fungi</taxon>
        <taxon>Dikarya</taxon>
        <taxon>Ascomycota</taxon>
        <taxon>Saccharomycotina</taxon>
        <taxon>Pichiomycetes</taxon>
        <taxon>Metschnikowiaceae</taxon>
        <taxon>Australozyma</taxon>
    </lineage>
</organism>
<sequence>MNKLHVHLRCRFSRSHHAISKFYSSAVFKSQSPIAESIAISSPAFASQRKEPNSANQDGAHDFEVRLTTVSNILIRRGSSLEQRSFEIHQMYSRSGGNLVQDLAQNEKRSLQMLDMNYSSDKYSLAVYSALNDVLGDTIKDWLWENVYECSSTRAMVLNQLLESIQKKEYLSAFELLVFLFDLRHATHSKVVLKEMDSVRLKIPQGKRIATEDEKSLCSSLSSLCIQFALSLEQPLVACLLLHTCLESNITIGSTTIEKILVSLSIDRPLHSNYQSYAILKTILRLKPSILSPSFYFKLIGNMSKGSRDPYFANILFLHVNEKLRFFENAPGIDISPIRFLIECNLQNDNSHRAREIWKVCYEYDPSFALKFANLFNQLFIATDDKSEKLALIENYLPSELLTHSSIFGTILAFYGRDLCFLDNFRDLSSHINPPVSRSLLSVLLASFITQGKEKEVRLLMKAIAGAQGGFSSHDIDILVERLLSQSDLNGAMNLLIQNHITASKEGYLRVIKHLLAEDLRGSDVPTSLPDVSLQTKIEHSIPEFDANLTNVASQRSQTQPIYANPILNFAAHQLSILNSDTVNGDFTLALVDYLGKKYGSGVSRRLYMNKDRKRAQGYTFNFVKFNLPKRFTDLLRMNESNHIRALESILEVAKGENNTASIKWCVLELRKLGVFADDIAKNSFAA</sequence>
<name>A0AAX4HFE5_9ASCO</name>
<dbReference type="AlphaFoldDB" id="A0AAX4HFE5"/>
<dbReference type="RefSeq" id="XP_062879561.1">
    <property type="nucleotide sequence ID" value="XM_063023491.1"/>
</dbReference>
<accession>A0AAX4HFE5</accession>
<dbReference type="EMBL" id="CP138898">
    <property type="protein sequence ID" value="WPK27183.1"/>
    <property type="molecule type" value="Genomic_DNA"/>
</dbReference>
<protein>
    <recommendedName>
        <fullName evidence="3">ATPase expression protein 1</fullName>
    </recommendedName>
</protein>
<dbReference type="GeneID" id="88175618"/>
<evidence type="ECO:0000313" key="2">
    <source>
        <dbReference type="Proteomes" id="UP001338582"/>
    </source>
</evidence>
<gene>
    <name evidence="1" type="ORF">PUMCH_004558</name>
</gene>
<proteinExistence type="predicted"/>
<reference evidence="1 2" key="1">
    <citation type="submission" date="2023-10" db="EMBL/GenBank/DDBJ databases">
        <title>Draft Genome Sequence of Candida saopaulonensis from a very Premature Infant with Sepsis.</title>
        <authorList>
            <person name="Ning Y."/>
            <person name="Dai R."/>
            <person name="Xiao M."/>
            <person name="Xu Y."/>
            <person name="Yan Q."/>
            <person name="Zhang L."/>
        </authorList>
    </citation>
    <scope>NUCLEOTIDE SEQUENCE [LARGE SCALE GENOMIC DNA]</scope>
    <source>
        <strain evidence="1 2">19XY460</strain>
    </source>
</reference>
<evidence type="ECO:0008006" key="3">
    <source>
        <dbReference type="Google" id="ProtNLM"/>
    </source>
</evidence>
<evidence type="ECO:0000313" key="1">
    <source>
        <dbReference type="EMBL" id="WPK27183.1"/>
    </source>
</evidence>